<dbReference type="InterPro" id="IPR010908">
    <property type="entry name" value="Longin_dom"/>
</dbReference>
<organism evidence="10 11">
    <name type="scientific">Spizellomyces punctatus (strain DAOM BR117)</name>
    <dbReference type="NCBI Taxonomy" id="645134"/>
    <lineage>
        <taxon>Eukaryota</taxon>
        <taxon>Fungi</taxon>
        <taxon>Fungi incertae sedis</taxon>
        <taxon>Chytridiomycota</taxon>
        <taxon>Chytridiomycota incertae sedis</taxon>
        <taxon>Chytridiomycetes</taxon>
        <taxon>Spizellomycetales</taxon>
        <taxon>Spizellomycetaceae</taxon>
        <taxon>Spizellomyces</taxon>
    </lineage>
</organism>
<keyword evidence="6 8" id="KW-0472">Membrane</keyword>
<dbReference type="eggNOG" id="KOG0862">
    <property type="taxonomic scope" value="Eukaryota"/>
</dbReference>
<dbReference type="STRING" id="645134.A0A0L0HKW2"/>
<dbReference type="AlphaFoldDB" id="A0A0L0HKW2"/>
<dbReference type="InterPro" id="IPR044565">
    <property type="entry name" value="Sec22"/>
</dbReference>
<evidence type="ECO:0000256" key="3">
    <source>
        <dbReference type="ARBA" id="ARBA00008025"/>
    </source>
</evidence>
<keyword evidence="8" id="KW-1133">Transmembrane helix</keyword>
<evidence type="ECO:0000256" key="6">
    <source>
        <dbReference type="ARBA" id="ARBA00023136"/>
    </source>
</evidence>
<dbReference type="InterPro" id="IPR011012">
    <property type="entry name" value="Longin-like_dom_sf"/>
</dbReference>
<dbReference type="Gene3D" id="3.30.450.50">
    <property type="entry name" value="Longin domain"/>
    <property type="match status" value="1"/>
</dbReference>
<keyword evidence="4" id="KW-0653">Protein transport</keyword>
<dbReference type="RefSeq" id="XP_016609791.1">
    <property type="nucleotide sequence ID" value="XM_016751807.1"/>
</dbReference>
<protein>
    <recommendedName>
        <fullName evidence="7">Protein transport protein SEC22</fullName>
    </recommendedName>
</protein>
<dbReference type="GO" id="GO:0006890">
    <property type="term" value="P:retrograde vesicle-mediated transport, Golgi to endoplasmic reticulum"/>
    <property type="evidence" value="ECO:0007669"/>
    <property type="project" value="InterPro"/>
</dbReference>
<dbReference type="PROSITE" id="PS50859">
    <property type="entry name" value="LONGIN"/>
    <property type="match status" value="1"/>
</dbReference>
<feature type="transmembrane region" description="Helical" evidence="8">
    <location>
        <begin position="200"/>
        <end position="222"/>
    </location>
</feature>
<evidence type="ECO:0000256" key="5">
    <source>
        <dbReference type="ARBA" id="ARBA00023054"/>
    </source>
</evidence>
<feature type="transmembrane region" description="Helical" evidence="8">
    <location>
        <begin position="242"/>
        <end position="259"/>
    </location>
</feature>
<dbReference type="GO" id="GO:0006888">
    <property type="term" value="P:endoplasmic reticulum to Golgi vesicle-mediated transport"/>
    <property type="evidence" value="ECO:0007669"/>
    <property type="project" value="InterPro"/>
</dbReference>
<dbReference type="CDD" id="cd14824">
    <property type="entry name" value="Longin"/>
    <property type="match status" value="1"/>
</dbReference>
<keyword evidence="11" id="KW-1185">Reference proteome</keyword>
<accession>A0A0L0HKW2</accession>
<dbReference type="Pfam" id="PF13774">
    <property type="entry name" value="Longin"/>
    <property type="match status" value="1"/>
</dbReference>
<dbReference type="GO" id="GO:0005484">
    <property type="term" value="F:SNAP receptor activity"/>
    <property type="evidence" value="ECO:0007669"/>
    <property type="project" value="InterPro"/>
</dbReference>
<evidence type="ECO:0000256" key="1">
    <source>
        <dbReference type="ARBA" id="ARBA00004163"/>
    </source>
</evidence>
<dbReference type="PANTHER" id="PTHR45837">
    <property type="entry name" value="VESICLE-TRAFFICKING PROTEIN SEC22B"/>
    <property type="match status" value="1"/>
</dbReference>
<dbReference type="GO" id="GO:0015031">
    <property type="term" value="P:protein transport"/>
    <property type="evidence" value="ECO:0007669"/>
    <property type="project" value="UniProtKB-KW"/>
</dbReference>
<dbReference type="SMART" id="SM01270">
    <property type="entry name" value="Longin"/>
    <property type="match status" value="1"/>
</dbReference>
<feature type="transmembrane region" description="Helical" evidence="8">
    <location>
        <begin position="312"/>
        <end position="333"/>
    </location>
</feature>
<comment type="subcellular location">
    <subcellularLocation>
        <location evidence="1">Endoplasmic reticulum membrane</location>
        <topology evidence="1">Single-pass type IV membrane protein</topology>
    </subcellularLocation>
    <subcellularLocation>
        <location evidence="2">Golgi apparatus membrane</location>
        <topology evidence="2">Single-pass type IV membrane protein</topology>
    </subcellularLocation>
</comment>
<evidence type="ECO:0000256" key="8">
    <source>
        <dbReference type="SAM" id="Phobius"/>
    </source>
</evidence>
<proteinExistence type="inferred from homology"/>
<comment type="similarity">
    <text evidence="3">Belongs to the synaptobrevin family.</text>
</comment>
<name>A0A0L0HKW2_SPIPD</name>
<dbReference type="GO" id="GO:0005789">
    <property type="term" value="C:endoplasmic reticulum membrane"/>
    <property type="evidence" value="ECO:0007669"/>
    <property type="project" value="UniProtKB-SubCell"/>
</dbReference>
<dbReference type="Proteomes" id="UP000053201">
    <property type="component" value="Unassembled WGS sequence"/>
</dbReference>
<evidence type="ECO:0000313" key="11">
    <source>
        <dbReference type="Proteomes" id="UP000053201"/>
    </source>
</evidence>
<keyword evidence="5" id="KW-0175">Coiled coil</keyword>
<dbReference type="SUPFAM" id="SSF64356">
    <property type="entry name" value="SNARE-like"/>
    <property type="match status" value="1"/>
</dbReference>
<evidence type="ECO:0000256" key="2">
    <source>
        <dbReference type="ARBA" id="ARBA00004409"/>
    </source>
</evidence>
<gene>
    <name evidence="10" type="ORF">SPPG_03545</name>
</gene>
<evidence type="ECO:0000256" key="7">
    <source>
        <dbReference type="ARBA" id="ARBA00024249"/>
    </source>
</evidence>
<evidence type="ECO:0000256" key="4">
    <source>
        <dbReference type="ARBA" id="ARBA00022927"/>
    </source>
</evidence>
<reference evidence="10 11" key="1">
    <citation type="submission" date="2009-08" db="EMBL/GenBank/DDBJ databases">
        <title>The Genome Sequence of Spizellomyces punctatus strain DAOM BR117.</title>
        <authorList>
            <consortium name="The Broad Institute Genome Sequencing Platform"/>
            <person name="Russ C."/>
            <person name="Cuomo C."/>
            <person name="Shea T."/>
            <person name="Young S.K."/>
            <person name="Zeng Q."/>
            <person name="Koehrsen M."/>
            <person name="Haas B."/>
            <person name="Borodovsky M."/>
            <person name="Guigo R."/>
            <person name="Alvarado L."/>
            <person name="Berlin A."/>
            <person name="Bochicchio J."/>
            <person name="Borenstein D."/>
            <person name="Chapman S."/>
            <person name="Chen Z."/>
            <person name="Engels R."/>
            <person name="Freedman E."/>
            <person name="Gellesch M."/>
            <person name="Goldberg J."/>
            <person name="Griggs A."/>
            <person name="Gujja S."/>
            <person name="Heiman D."/>
            <person name="Hepburn T."/>
            <person name="Howarth C."/>
            <person name="Jen D."/>
            <person name="Larson L."/>
            <person name="Lewis B."/>
            <person name="Mehta T."/>
            <person name="Park D."/>
            <person name="Pearson M."/>
            <person name="Roberts A."/>
            <person name="Saif S."/>
            <person name="Shenoy N."/>
            <person name="Sisk P."/>
            <person name="Stolte C."/>
            <person name="Sykes S."/>
            <person name="Thomson T."/>
            <person name="Walk T."/>
            <person name="White J."/>
            <person name="Yandava C."/>
            <person name="Burger G."/>
            <person name="Gray M.W."/>
            <person name="Holland P.W.H."/>
            <person name="King N."/>
            <person name="Lang F.B.F."/>
            <person name="Roger A.J."/>
            <person name="Ruiz-Trillo I."/>
            <person name="Lander E."/>
            <person name="Nusbaum C."/>
        </authorList>
    </citation>
    <scope>NUCLEOTIDE SEQUENCE [LARGE SCALE GENOMIC DNA]</scope>
    <source>
        <strain evidence="10 11">DAOM BR117</strain>
    </source>
</reference>
<dbReference type="GeneID" id="27687054"/>
<feature type="domain" description="Longin" evidence="9">
    <location>
        <begin position="6"/>
        <end position="132"/>
    </location>
</feature>
<dbReference type="VEuPathDB" id="FungiDB:SPPG_03545"/>
<feature type="transmembrane region" description="Helical" evidence="8">
    <location>
        <begin position="271"/>
        <end position="292"/>
    </location>
</feature>
<keyword evidence="4" id="KW-0813">Transport</keyword>
<evidence type="ECO:0000259" key="9">
    <source>
        <dbReference type="PROSITE" id="PS50859"/>
    </source>
</evidence>
<sequence length="357" mass="39978">MIRFTIISRAGDGLPLVATMESQREEDQISGYKKLSKTIIKCLAPDAHDTAYLQVEASSITTDEYTFHYEIHSGVIFLTLTDKSFPRLLAFSYLNELIKAFFDEMSSSSSFGQRSVQAVQRPYSFIRFEPVIQGIKKRYANTRQLRTQEDLVELSGRIQSIPIYSARDVLGVSGPVMGIPPLPSLAHLKPPAPPSSTRQWVRLCILAIDILYLLLWWTSWVGGGTVTDGFGRVEGPRGVERGLVLVIGVTSPVLLIQAYKHHNNIRTHSHLVDNVSTLHALTTLFQILVVSFCKRNVGPRNTGAPLQVAAGWFAGWCLPVPVVAIKVVYVLLVTREVGLTVSRWVRRWRDTKRGHRD</sequence>
<keyword evidence="8" id="KW-0812">Transmembrane</keyword>
<dbReference type="InParanoid" id="A0A0L0HKW2"/>
<dbReference type="OrthoDB" id="1719357at2759"/>
<evidence type="ECO:0000313" key="10">
    <source>
        <dbReference type="EMBL" id="KND01752.1"/>
    </source>
</evidence>
<dbReference type="GO" id="GO:0000139">
    <property type="term" value="C:Golgi membrane"/>
    <property type="evidence" value="ECO:0007669"/>
    <property type="project" value="UniProtKB-SubCell"/>
</dbReference>
<dbReference type="EMBL" id="KQ257454">
    <property type="protein sequence ID" value="KND01752.1"/>
    <property type="molecule type" value="Genomic_DNA"/>
</dbReference>